<keyword evidence="3" id="KW-1185">Reference proteome</keyword>
<protein>
    <submittedName>
        <fullName evidence="2">Glycosyl transferase family 2</fullName>
    </submittedName>
</protein>
<feature type="domain" description="VWFA" evidence="1">
    <location>
        <begin position="21"/>
        <end position="202"/>
    </location>
</feature>
<dbReference type="Gene3D" id="3.40.50.410">
    <property type="entry name" value="von Willebrand factor, type A domain"/>
    <property type="match status" value="1"/>
</dbReference>
<dbReference type="PROSITE" id="PS50234">
    <property type="entry name" value="VWFA"/>
    <property type="match status" value="1"/>
</dbReference>
<evidence type="ECO:0000313" key="2">
    <source>
        <dbReference type="EMBL" id="KLV01449.1"/>
    </source>
</evidence>
<organism evidence="2 3">
    <name type="scientific">Photobacterium aquae</name>
    <dbReference type="NCBI Taxonomy" id="1195763"/>
    <lineage>
        <taxon>Bacteria</taxon>
        <taxon>Pseudomonadati</taxon>
        <taxon>Pseudomonadota</taxon>
        <taxon>Gammaproteobacteria</taxon>
        <taxon>Vibrionales</taxon>
        <taxon>Vibrionaceae</taxon>
        <taxon>Photobacterium</taxon>
    </lineage>
</organism>
<dbReference type="PIRSF" id="PIRSF020634">
    <property type="entry name" value="TerY_vWA"/>
    <property type="match status" value="1"/>
</dbReference>
<dbReference type="RefSeq" id="WP_047881075.1">
    <property type="nucleotide sequence ID" value="NZ_LDOT01000053.1"/>
</dbReference>
<dbReference type="AlphaFoldDB" id="A0A0J1GPU2"/>
<dbReference type="InterPro" id="IPR002035">
    <property type="entry name" value="VWF_A"/>
</dbReference>
<comment type="caution">
    <text evidence="2">The sequence shown here is derived from an EMBL/GenBank/DDBJ whole genome shotgun (WGS) entry which is preliminary data.</text>
</comment>
<dbReference type="Proteomes" id="UP000036097">
    <property type="component" value="Unassembled WGS sequence"/>
</dbReference>
<dbReference type="STRING" id="1195763.ABT56_22060"/>
<dbReference type="PATRIC" id="fig|1195763.3.peg.4731"/>
<sequence>MSYNNLAFDDALILNPAPRCACMLVLDASSSMGGQPISQLNCGVQRFIEEVQKDEVASCSVELGMITFGHQIEFKQPMVTVDEVTEVAPVEANGMTPMGQAVDLAINELESRKQEYQKAGVSYYQPWLILMTDGEPNDEWQAAARRLRALAENKKMVVLCVAIGDDANLEVLSQFSVLPPKKLAGLKFSEFFIWLSQSMQRVSASIPGDRVSLPPTDSWDSIDV</sequence>
<reference evidence="2 3" key="1">
    <citation type="submission" date="2015-05" db="EMBL/GenBank/DDBJ databases">
        <title>Photobacterium galathea sp. nov.</title>
        <authorList>
            <person name="Machado H."/>
            <person name="Gram L."/>
        </authorList>
    </citation>
    <scope>NUCLEOTIDE SEQUENCE [LARGE SCALE GENOMIC DNA]</scope>
    <source>
        <strain evidence="2 3">CGMCC 1.12159</strain>
    </source>
</reference>
<name>A0A0J1GPU2_9GAMM</name>
<gene>
    <name evidence="2" type="ORF">ABT56_22060</name>
</gene>
<evidence type="ECO:0000259" key="1">
    <source>
        <dbReference type="PROSITE" id="PS50234"/>
    </source>
</evidence>
<accession>A0A0J1GPU2</accession>
<dbReference type="OrthoDB" id="9806395at2"/>
<proteinExistence type="predicted"/>
<dbReference type="InterPro" id="IPR036465">
    <property type="entry name" value="vWFA_dom_sf"/>
</dbReference>
<dbReference type="SMART" id="SM00327">
    <property type="entry name" value="VWA"/>
    <property type="match status" value="1"/>
</dbReference>
<evidence type="ECO:0000313" key="3">
    <source>
        <dbReference type="Proteomes" id="UP000036097"/>
    </source>
</evidence>
<dbReference type="GO" id="GO:0016740">
    <property type="term" value="F:transferase activity"/>
    <property type="evidence" value="ECO:0007669"/>
    <property type="project" value="UniProtKB-KW"/>
</dbReference>
<keyword evidence="2" id="KW-0808">Transferase</keyword>
<dbReference type="Pfam" id="PF00092">
    <property type="entry name" value="VWA"/>
    <property type="match status" value="1"/>
</dbReference>
<dbReference type="EMBL" id="LDOT01000053">
    <property type="protein sequence ID" value="KLV01449.1"/>
    <property type="molecule type" value="Genomic_DNA"/>
</dbReference>
<dbReference type="InterPro" id="IPR011392">
    <property type="entry name" value="Tellurite-R_TerY"/>
</dbReference>
<dbReference type="SUPFAM" id="SSF53300">
    <property type="entry name" value="vWA-like"/>
    <property type="match status" value="1"/>
</dbReference>